<evidence type="ECO:0000313" key="2">
    <source>
        <dbReference type="Proteomes" id="UP000053424"/>
    </source>
</evidence>
<organism evidence="1 2">
    <name type="scientific">Hebeloma cylindrosporum</name>
    <dbReference type="NCBI Taxonomy" id="76867"/>
    <lineage>
        <taxon>Eukaryota</taxon>
        <taxon>Fungi</taxon>
        <taxon>Dikarya</taxon>
        <taxon>Basidiomycota</taxon>
        <taxon>Agaricomycotina</taxon>
        <taxon>Agaricomycetes</taxon>
        <taxon>Agaricomycetidae</taxon>
        <taxon>Agaricales</taxon>
        <taxon>Agaricineae</taxon>
        <taxon>Hymenogastraceae</taxon>
        <taxon>Hebeloma</taxon>
    </lineage>
</organism>
<accession>A0A0C2Y8H6</accession>
<protein>
    <submittedName>
        <fullName evidence="1">Uncharacterized protein</fullName>
    </submittedName>
</protein>
<dbReference type="HOGENOM" id="CLU_1855515_0_0_1"/>
<keyword evidence="2" id="KW-1185">Reference proteome</keyword>
<gene>
    <name evidence="1" type="ORF">M413DRAFT_277415</name>
</gene>
<name>A0A0C2Y8H6_HEBCY</name>
<dbReference type="Proteomes" id="UP000053424">
    <property type="component" value="Unassembled WGS sequence"/>
</dbReference>
<reference evidence="1 2" key="1">
    <citation type="submission" date="2014-04" db="EMBL/GenBank/DDBJ databases">
        <authorList>
            <consortium name="DOE Joint Genome Institute"/>
            <person name="Kuo A."/>
            <person name="Gay G."/>
            <person name="Dore J."/>
            <person name="Kohler A."/>
            <person name="Nagy L.G."/>
            <person name="Floudas D."/>
            <person name="Copeland A."/>
            <person name="Barry K.W."/>
            <person name="Cichocki N."/>
            <person name="Veneault-Fourrey C."/>
            <person name="LaButti K."/>
            <person name="Lindquist E.A."/>
            <person name="Lipzen A."/>
            <person name="Lundell T."/>
            <person name="Morin E."/>
            <person name="Murat C."/>
            <person name="Sun H."/>
            <person name="Tunlid A."/>
            <person name="Henrissat B."/>
            <person name="Grigoriev I.V."/>
            <person name="Hibbett D.S."/>
            <person name="Martin F."/>
            <person name="Nordberg H.P."/>
            <person name="Cantor M.N."/>
            <person name="Hua S.X."/>
        </authorList>
    </citation>
    <scope>NUCLEOTIDE SEQUENCE [LARGE SCALE GENOMIC DNA]</scope>
    <source>
        <strain evidence="2">h7</strain>
    </source>
</reference>
<dbReference type="EMBL" id="KN831798">
    <property type="protein sequence ID" value="KIM37322.1"/>
    <property type="molecule type" value="Genomic_DNA"/>
</dbReference>
<proteinExistence type="predicted"/>
<evidence type="ECO:0000313" key="1">
    <source>
        <dbReference type="EMBL" id="KIM37322.1"/>
    </source>
</evidence>
<dbReference type="AlphaFoldDB" id="A0A0C2Y8H6"/>
<sequence length="138" mass="16011">MHAYIHIQSTQSTNTPRPINVLFICSITITPLRHHAMTSSFSSRFFFPNEVLTSNLSTAPYNRMESNPTQRNATNPYRPTYTILPPLQHNSGIFAPAHYSYNSAVIPFVCHPSVRRPHYFHLHLPYHFYLHFPPSNHH</sequence>
<reference evidence="2" key="2">
    <citation type="submission" date="2015-01" db="EMBL/GenBank/DDBJ databases">
        <title>Evolutionary Origins and Diversification of the Mycorrhizal Mutualists.</title>
        <authorList>
            <consortium name="DOE Joint Genome Institute"/>
            <consortium name="Mycorrhizal Genomics Consortium"/>
            <person name="Kohler A."/>
            <person name="Kuo A."/>
            <person name="Nagy L.G."/>
            <person name="Floudas D."/>
            <person name="Copeland A."/>
            <person name="Barry K.W."/>
            <person name="Cichocki N."/>
            <person name="Veneault-Fourrey C."/>
            <person name="LaButti K."/>
            <person name="Lindquist E.A."/>
            <person name="Lipzen A."/>
            <person name="Lundell T."/>
            <person name="Morin E."/>
            <person name="Murat C."/>
            <person name="Riley R."/>
            <person name="Ohm R."/>
            <person name="Sun H."/>
            <person name="Tunlid A."/>
            <person name="Henrissat B."/>
            <person name="Grigoriev I.V."/>
            <person name="Hibbett D.S."/>
            <person name="Martin F."/>
        </authorList>
    </citation>
    <scope>NUCLEOTIDE SEQUENCE [LARGE SCALE GENOMIC DNA]</scope>
    <source>
        <strain evidence="2">h7</strain>
    </source>
</reference>